<dbReference type="InterPro" id="IPR003728">
    <property type="entry name" value="Ribosome_maturation_RimP"/>
</dbReference>
<evidence type="ECO:0000313" key="6">
    <source>
        <dbReference type="EMBL" id="PWI58216.1"/>
    </source>
</evidence>
<dbReference type="Pfam" id="PF02576">
    <property type="entry name" value="RimP_N"/>
    <property type="match status" value="1"/>
</dbReference>
<dbReference type="InterPro" id="IPR036847">
    <property type="entry name" value="RimP_C_sf"/>
</dbReference>
<evidence type="ECO:0000256" key="2">
    <source>
        <dbReference type="ARBA" id="ARBA00022517"/>
    </source>
</evidence>
<feature type="domain" description="Ribosome maturation factor RimP N-terminal" evidence="4">
    <location>
        <begin position="14"/>
        <end position="87"/>
    </location>
</feature>
<reference evidence="6 7" key="1">
    <citation type="submission" date="2016-11" db="EMBL/GenBank/DDBJ databases">
        <title>Comparative genomics of Acidibacillus ferroxidans species.</title>
        <authorList>
            <person name="Oliveira G."/>
            <person name="Nunes G."/>
            <person name="Oliveira R."/>
            <person name="Araujo F."/>
            <person name="Salim A."/>
            <person name="Scholte L."/>
            <person name="Morais D."/>
            <person name="Nancucheo I."/>
            <person name="Johnson D.B."/>
            <person name="Grail B."/>
            <person name="Bittencourt J."/>
            <person name="Valadares R."/>
        </authorList>
    </citation>
    <scope>NUCLEOTIDE SEQUENCE [LARGE SCALE GENOMIC DNA]</scope>
    <source>
        <strain evidence="6 7">Y002</strain>
    </source>
</reference>
<dbReference type="NCBIfam" id="NF000928">
    <property type="entry name" value="PRK00092.1-2"/>
    <property type="match status" value="1"/>
</dbReference>
<feature type="domain" description="Ribosome maturation factor RimP C-terminal" evidence="5">
    <location>
        <begin position="90"/>
        <end position="154"/>
    </location>
</feature>
<dbReference type="Pfam" id="PF17384">
    <property type="entry name" value="DUF150_C"/>
    <property type="match status" value="1"/>
</dbReference>
<evidence type="ECO:0000259" key="4">
    <source>
        <dbReference type="Pfam" id="PF02576"/>
    </source>
</evidence>
<evidence type="ECO:0000256" key="3">
    <source>
        <dbReference type="HAMAP-Rule" id="MF_01077"/>
    </source>
</evidence>
<dbReference type="OrthoDB" id="9805006at2"/>
<dbReference type="CDD" id="cd01734">
    <property type="entry name" value="YlxS_C"/>
    <property type="match status" value="1"/>
</dbReference>
<dbReference type="InterPro" id="IPR028989">
    <property type="entry name" value="RimP_N"/>
</dbReference>
<dbReference type="GO" id="GO:0006412">
    <property type="term" value="P:translation"/>
    <property type="evidence" value="ECO:0007669"/>
    <property type="project" value="TreeGrafter"/>
</dbReference>
<proteinExistence type="inferred from homology"/>
<dbReference type="GO" id="GO:0000028">
    <property type="term" value="P:ribosomal small subunit assembly"/>
    <property type="evidence" value="ECO:0007669"/>
    <property type="project" value="TreeGrafter"/>
</dbReference>
<keyword evidence="7" id="KW-1185">Reference proteome</keyword>
<dbReference type="InterPro" id="IPR028998">
    <property type="entry name" value="RimP_C"/>
</dbReference>
<dbReference type="FunFam" id="3.30.300.70:FF:000001">
    <property type="entry name" value="Ribosome maturation factor RimP"/>
    <property type="match status" value="1"/>
</dbReference>
<dbReference type="Gene3D" id="3.30.300.70">
    <property type="entry name" value="RimP-like superfamily, N-terminal"/>
    <property type="match status" value="1"/>
</dbReference>
<name>A0A2U3DAA4_SULT2</name>
<comment type="caution">
    <text evidence="6">The sequence shown here is derived from an EMBL/GenBank/DDBJ whole genome shotgun (WGS) entry which is preliminary data.</text>
</comment>
<dbReference type="SUPFAM" id="SSF75420">
    <property type="entry name" value="YhbC-like, N-terminal domain"/>
    <property type="match status" value="1"/>
</dbReference>
<comment type="similarity">
    <text evidence="3">Belongs to the RimP family.</text>
</comment>
<keyword evidence="1 3" id="KW-0963">Cytoplasm</keyword>
<dbReference type="InterPro" id="IPR035956">
    <property type="entry name" value="RimP_N_sf"/>
</dbReference>
<dbReference type="HAMAP" id="MF_01077">
    <property type="entry name" value="RimP"/>
    <property type="match status" value="1"/>
</dbReference>
<evidence type="ECO:0000259" key="5">
    <source>
        <dbReference type="Pfam" id="PF17384"/>
    </source>
</evidence>
<sequence>MAAKQKVTDLVAEMVAPVLREAGLELVEVEYKKEGANWILRVFLDRPGGAVDLDDCAHVSETLSTALDEVDPIPNAYFLEVSSAGAERPLKTERDFERAVGKRVFLSFYEPLDGKKNIEGTLLSFSDEVLRVEEDGAVFAVPKEKIAAARLALVW</sequence>
<dbReference type="RefSeq" id="WP_109430008.1">
    <property type="nucleotide sequence ID" value="NZ_MPDK01000005.1"/>
</dbReference>
<dbReference type="Gene3D" id="2.30.30.180">
    <property type="entry name" value="Ribosome maturation factor RimP, C-terminal domain"/>
    <property type="match status" value="1"/>
</dbReference>
<evidence type="ECO:0000313" key="7">
    <source>
        <dbReference type="Proteomes" id="UP000245380"/>
    </source>
</evidence>
<dbReference type="SUPFAM" id="SSF74942">
    <property type="entry name" value="YhbC-like, C-terminal domain"/>
    <property type="match status" value="1"/>
</dbReference>
<dbReference type="PANTHER" id="PTHR33867">
    <property type="entry name" value="RIBOSOME MATURATION FACTOR RIMP"/>
    <property type="match status" value="1"/>
</dbReference>
<keyword evidence="2 3" id="KW-0690">Ribosome biogenesis</keyword>
<dbReference type="EMBL" id="MPDK01000005">
    <property type="protein sequence ID" value="PWI58216.1"/>
    <property type="molecule type" value="Genomic_DNA"/>
</dbReference>
<dbReference type="AlphaFoldDB" id="A0A2U3DAA4"/>
<organism evidence="6 7">
    <name type="scientific">Sulfoacidibacillus thermotolerans</name>
    <name type="common">Acidibacillus sulfuroxidans</name>
    <dbReference type="NCBI Taxonomy" id="1765684"/>
    <lineage>
        <taxon>Bacteria</taxon>
        <taxon>Bacillati</taxon>
        <taxon>Bacillota</taxon>
        <taxon>Bacilli</taxon>
        <taxon>Bacillales</taxon>
        <taxon>Alicyclobacillaceae</taxon>
        <taxon>Sulfoacidibacillus</taxon>
    </lineage>
</organism>
<comment type="function">
    <text evidence="3">Required for maturation of 30S ribosomal subunits.</text>
</comment>
<dbReference type="Proteomes" id="UP000245380">
    <property type="component" value="Unassembled WGS sequence"/>
</dbReference>
<protein>
    <recommendedName>
        <fullName evidence="3">Ribosome maturation factor RimP</fullName>
    </recommendedName>
</protein>
<dbReference type="PANTHER" id="PTHR33867:SF1">
    <property type="entry name" value="RIBOSOME MATURATION FACTOR RIMP"/>
    <property type="match status" value="1"/>
</dbReference>
<dbReference type="GO" id="GO:0005829">
    <property type="term" value="C:cytosol"/>
    <property type="evidence" value="ECO:0007669"/>
    <property type="project" value="TreeGrafter"/>
</dbReference>
<gene>
    <name evidence="3" type="primary">rimP</name>
    <name evidence="6" type="ORF">BM613_04610</name>
</gene>
<accession>A0A2U3DAA4</accession>
<comment type="subcellular location">
    <subcellularLocation>
        <location evidence="3">Cytoplasm</location>
    </subcellularLocation>
</comment>
<evidence type="ECO:0000256" key="1">
    <source>
        <dbReference type="ARBA" id="ARBA00022490"/>
    </source>
</evidence>